<dbReference type="RefSeq" id="WP_201327953.1">
    <property type="nucleotide sequence ID" value="NZ_AP017470.1"/>
</dbReference>
<dbReference type="CDD" id="cd03217">
    <property type="entry name" value="ABC_FeS_Assembly"/>
    <property type="match status" value="1"/>
</dbReference>
<accession>A0A7R6PPW1</accession>
<evidence type="ECO:0000313" key="6">
    <source>
        <dbReference type="Proteomes" id="UP000595564"/>
    </source>
</evidence>
<comment type="similarity">
    <text evidence="1">Belongs to the ABC transporter superfamily. Ycf16 family.</text>
</comment>
<dbReference type="PROSITE" id="PS50893">
    <property type="entry name" value="ABC_TRANSPORTER_2"/>
    <property type="match status" value="1"/>
</dbReference>
<dbReference type="PANTHER" id="PTHR43204">
    <property type="entry name" value="ABC TRANSPORTER I FAMILY MEMBER 6, CHLOROPLASTIC"/>
    <property type="match status" value="1"/>
</dbReference>
<evidence type="ECO:0000256" key="1">
    <source>
        <dbReference type="ARBA" id="ARBA00006216"/>
    </source>
</evidence>
<dbReference type="PANTHER" id="PTHR43204:SF1">
    <property type="entry name" value="ABC TRANSPORTER I FAMILY MEMBER 6, CHLOROPLASTIC"/>
    <property type="match status" value="1"/>
</dbReference>
<dbReference type="InterPro" id="IPR003593">
    <property type="entry name" value="AAA+_ATPase"/>
</dbReference>
<dbReference type="InterPro" id="IPR003439">
    <property type="entry name" value="ABC_transporter-like_ATP-bd"/>
</dbReference>
<organism evidence="5 6">
    <name type="scientific">Thermotomaculum hydrothermale</name>
    <dbReference type="NCBI Taxonomy" id="981385"/>
    <lineage>
        <taxon>Bacteria</taxon>
        <taxon>Pseudomonadati</taxon>
        <taxon>Acidobacteriota</taxon>
        <taxon>Holophagae</taxon>
        <taxon>Thermotomaculales</taxon>
        <taxon>Thermotomaculaceae</taxon>
        <taxon>Thermotomaculum</taxon>
    </lineage>
</organism>
<protein>
    <submittedName>
        <fullName evidence="5">Fe-S cluster assembly ATP-binding protein</fullName>
    </submittedName>
</protein>
<evidence type="ECO:0000256" key="3">
    <source>
        <dbReference type="ARBA" id="ARBA00022840"/>
    </source>
</evidence>
<gene>
    <name evidence="5" type="primary">sufC</name>
    <name evidence="5" type="ORF">TTHT_2214</name>
</gene>
<dbReference type="InterPro" id="IPR010230">
    <property type="entry name" value="FeS-cluster_ATPase_SufC"/>
</dbReference>
<dbReference type="AlphaFoldDB" id="A0A7R6PPW1"/>
<dbReference type="SUPFAM" id="SSF52540">
    <property type="entry name" value="P-loop containing nucleoside triphosphate hydrolases"/>
    <property type="match status" value="1"/>
</dbReference>
<dbReference type="EMBL" id="AP017470">
    <property type="protein sequence ID" value="BBB33638.1"/>
    <property type="molecule type" value="Genomic_DNA"/>
</dbReference>
<dbReference type="GO" id="GO:0005524">
    <property type="term" value="F:ATP binding"/>
    <property type="evidence" value="ECO:0007669"/>
    <property type="project" value="UniProtKB-KW"/>
</dbReference>
<dbReference type="Pfam" id="PF00005">
    <property type="entry name" value="ABC_tran"/>
    <property type="match status" value="1"/>
</dbReference>
<keyword evidence="2" id="KW-0547">Nucleotide-binding</keyword>
<evidence type="ECO:0000313" key="5">
    <source>
        <dbReference type="EMBL" id="BBB33638.1"/>
    </source>
</evidence>
<keyword evidence="3 5" id="KW-0067">ATP-binding</keyword>
<name>A0A7R6PPW1_9BACT</name>
<keyword evidence="6" id="KW-1185">Reference proteome</keyword>
<dbReference type="Gene3D" id="3.40.50.300">
    <property type="entry name" value="P-loop containing nucleotide triphosphate hydrolases"/>
    <property type="match status" value="1"/>
</dbReference>
<dbReference type="SMART" id="SM00382">
    <property type="entry name" value="AAA"/>
    <property type="match status" value="1"/>
</dbReference>
<sequence length="245" mass="27168">MKKFFEVKDLNVSIADKKVINGLNLSIDKGTISTIMGKNGIGKSTLAYAIMGHPQYKVSGEVFLDGVEILDLPVHKRAQQGIFLGFQHPIEVPGVTVVKFLQQSYKALKGQIDYTEFQKSLTKWMDFLGIDKSFLYRYLNEGFSGGEKKKLETLQLLLFNPKLAILDEPDSGLDVDALKVVGEGIKKAKENGTTVILITHYQKLLNFLEVDNVFVLNNGKIALQGDITLAEKIEKNGYDAVLANA</sequence>
<evidence type="ECO:0000256" key="2">
    <source>
        <dbReference type="ARBA" id="ARBA00022741"/>
    </source>
</evidence>
<dbReference type="KEGG" id="thyd:TTHT_2214"/>
<dbReference type="Proteomes" id="UP000595564">
    <property type="component" value="Chromosome"/>
</dbReference>
<dbReference type="InterPro" id="IPR027417">
    <property type="entry name" value="P-loop_NTPase"/>
</dbReference>
<dbReference type="NCBIfam" id="TIGR01978">
    <property type="entry name" value="sufC"/>
    <property type="match status" value="1"/>
</dbReference>
<dbReference type="GO" id="GO:0016887">
    <property type="term" value="F:ATP hydrolysis activity"/>
    <property type="evidence" value="ECO:0007669"/>
    <property type="project" value="InterPro"/>
</dbReference>
<reference evidence="5 6" key="1">
    <citation type="journal article" date="2012" name="Extremophiles">
        <title>Thermotomaculum hydrothermale gen. nov., sp. nov., a novel heterotrophic thermophile within the phylum Acidobacteria from a deep-sea hydrothermal vent chimney in the Southern Okinawa Trough.</title>
        <authorList>
            <person name="Izumi H."/>
            <person name="Nunoura T."/>
            <person name="Miyazaki M."/>
            <person name="Mino S."/>
            <person name="Toki T."/>
            <person name="Takai K."/>
            <person name="Sako Y."/>
            <person name="Sawabe T."/>
            <person name="Nakagawa S."/>
        </authorList>
    </citation>
    <scope>NUCLEOTIDE SEQUENCE [LARGE SCALE GENOMIC DNA]</scope>
    <source>
        <strain evidence="5 6">AC55</strain>
    </source>
</reference>
<evidence type="ECO:0000259" key="4">
    <source>
        <dbReference type="PROSITE" id="PS50893"/>
    </source>
</evidence>
<proteinExistence type="inferred from homology"/>
<feature type="domain" description="ABC transporter" evidence="4">
    <location>
        <begin position="5"/>
        <end position="243"/>
    </location>
</feature>